<dbReference type="PROSITE" id="PS51257">
    <property type="entry name" value="PROKAR_LIPOPROTEIN"/>
    <property type="match status" value="1"/>
</dbReference>
<dbReference type="EMBL" id="JNHM01000029">
    <property type="protein sequence ID" value="KDS53503.1"/>
    <property type="molecule type" value="Genomic_DNA"/>
</dbReference>
<dbReference type="Gene3D" id="1.25.40.390">
    <property type="match status" value="1"/>
</dbReference>
<dbReference type="RefSeq" id="WP_032952888.1">
    <property type="nucleotide sequence ID" value="NZ_JNHM01000029.1"/>
</dbReference>
<feature type="signal peptide" evidence="1">
    <location>
        <begin position="1"/>
        <end position="21"/>
    </location>
</feature>
<dbReference type="Pfam" id="PF12771">
    <property type="entry name" value="SusD-like_2"/>
    <property type="match status" value="1"/>
</dbReference>
<keyword evidence="1" id="KW-0732">Signal</keyword>
<evidence type="ECO:0000256" key="1">
    <source>
        <dbReference type="SAM" id="SignalP"/>
    </source>
</evidence>
<evidence type="ECO:0000313" key="2">
    <source>
        <dbReference type="EMBL" id="KDS53503.1"/>
    </source>
</evidence>
<evidence type="ECO:0000313" key="3">
    <source>
        <dbReference type="Proteomes" id="UP000027661"/>
    </source>
</evidence>
<dbReference type="AlphaFoldDB" id="A0A069SG19"/>
<organism evidence="2 3">
    <name type="scientific">Phocaeicola vulgatus str. 3975 RP4</name>
    <dbReference type="NCBI Taxonomy" id="1339352"/>
    <lineage>
        <taxon>Bacteria</taxon>
        <taxon>Pseudomonadati</taxon>
        <taxon>Bacteroidota</taxon>
        <taxon>Bacteroidia</taxon>
        <taxon>Bacteroidales</taxon>
        <taxon>Bacteroidaceae</taxon>
        <taxon>Phocaeicola</taxon>
    </lineage>
</organism>
<dbReference type="Proteomes" id="UP000027661">
    <property type="component" value="Unassembled WGS sequence"/>
</dbReference>
<comment type="caution">
    <text evidence="2">The sequence shown here is derived from an EMBL/GenBank/DDBJ whole genome shotgun (WGS) entry which is preliminary data.</text>
</comment>
<protein>
    <submittedName>
        <fullName evidence="2">Starch-binding associating with outer membrane family protein</fullName>
    </submittedName>
</protein>
<accession>A0A069SG19</accession>
<dbReference type="InterPro" id="IPR041662">
    <property type="entry name" value="SusD-like_2"/>
</dbReference>
<dbReference type="InterPro" id="IPR011990">
    <property type="entry name" value="TPR-like_helical_dom_sf"/>
</dbReference>
<name>A0A069SG19_PHOVU</name>
<feature type="chain" id="PRO_5001669142" evidence="1">
    <location>
        <begin position="22"/>
        <end position="628"/>
    </location>
</feature>
<dbReference type="SUPFAM" id="SSF48452">
    <property type="entry name" value="TPR-like"/>
    <property type="match status" value="1"/>
</dbReference>
<gene>
    <name evidence="2" type="ORF">M099_2385</name>
</gene>
<reference evidence="2 3" key="1">
    <citation type="submission" date="2014-04" db="EMBL/GenBank/DDBJ databases">
        <authorList>
            <person name="Sears C."/>
            <person name="Carroll K."/>
            <person name="Sack B.R."/>
            <person name="Qadri F."/>
            <person name="Myers L.L."/>
            <person name="Chung G.-T."/>
            <person name="Escheverria P."/>
            <person name="Fraser C.M."/>
            <person name="Sadzewicz L."/>
            <person name="Shefchek K.A."/>
            <person name="Tallon L."/>
            <person name="Das S.P."/>
            <person name="Daugherty S."/>
            <person name="Mongodin E.F."/>
        </authorList>
    </citation>
    <scope>NUCLEOTIDE SEQUENCE [LARGE SCALE GENOMIC DNA]</scope>
    <source>
        <strain evidence="2 3">3975 RP4</strain>
    </source>
</reference>
<dbReference type="PATRIC" id="fig|1339352.3.peg.2291"/>
<dbReference type="Gene3D" id="1.20.120.840">
    <property type="entry name" value="SusD-like, tetratrico peptide repeats domain"/>
    <property type="match status" value="1"/>
</dbReference>
<proteinExistence type="predicted"/>
<sequence>MKYRTLAAALLLGSVMFTSCVDEFSELNSDPSTITKPDIRFLFTKCEASFQPGDYAQWFGGFNDLSTWSQTTVSSGGNTTRSNRPTDEANGCGYEVNEVLRYANEIRYQISQLPEEEKATYEYIQYLCNPLLVYLSIQDADLYGSRQYTEAEQARYTNPPLLLPKYDTQEELLEVWLKELDQTINYLSSNEIKDVLNNQDFIYKGDLKKWGKLANSLKLKIAARLINKDRNRAFEIVKQVAESPVGLIATTDDDFVYNKGKFDNNWNNDFSVGVGTQHLIDFLVNNKDPRLLYFFQKNDYNSNVVQAYFDQKREMPDFVEKNVISEVKNGKKVFKEWGGPGEPWVRYYGLPVEIGAGQMDKYEDYFDPTGQLFVLYSAAGAKKSYYPCTYRNQEMVKGLLTYTYPDAPDVTPVQDTQQYGWDGLYFSAAETNFFLAEFTLLGATWNGQKSAQEYFTDGITASVKGYDYVAGQNHIPYYDSPYVNDPHDVSIKLQEEWLTELLKKEAYNLSGDKASDLEKVYIQEYLHYFNAPIDQYVNIMRSGVPMKNSSILPRKEFDEQLGDSYPIPRRFAVMEPLESDQLHDITIAAYKAQGYTYQGTNAKNPQVLHDERVWMDKENPDFGKGPKN</sequence>